<feature type="signal peptide" evidence="1">
    <location>
        <begin position="1"/>
        <end position="24"/>
    </location>
</feature>
<organism evidence="2 3">
    <name type="scientific">Aquilegia coerulea</name>
    <name type="common">Rocky mountain columbine</name>
    <dbReference type="NCBI Taxonomy" id="218851"/>
    <lineage>
        <taxon>Eukaryota</taxon>
        <taxon>Viridiplantae</taxon>
        <taxon>Streptophyta</taxon>
        <taxon>Embryophyta</taxon>
        <taxon>Tracheophyta</taxon>
        <taxon>Spermatophyta</taxon>
        <taxon>Magnoliopsida</taxon>
        <taxon>Ranunculales</taxon>
        <taxon>Ranunculaceae</taxon>
        <taxon>Thalictroideae</taxon>
        <taxon>Aquilegia</taxon>
    </lineage>
</organism>
<keyword evidence="1" id="KW-0732">Signal</keyword>
<dbReference type="AlphaFoldDB" id="A0A2G5CIF6"/>
<evidence type="ECO:0000256" key="1">
    <source>
        <dbReference type="SAM" id="SignalP"/>
    </source>
</evidence>
<keyword evidence="3" id="KW-1185">Reference proteome</keyword>
<gene>
    <name evidence="2" type="ORF">AQUCO_05300121v1</name>
</gene>
<reference evidence="2 3" key="1">
    <citation type="submission" date="2017-09" db="EMBL/GenBank/DDBJ databases">
        <title>WGS assembly of Aquilegia coerulea Goldsmith.</title>
        <authorList>
            <person name="Hodges S."/>
            <person name="Kramer E."/>
            <person name="Nordborg M."/>
            <person name="Tomkins J."/>
            <person name="Borevitz J."/>
            <person name="Derieg N."/>
            <person name="Yan J."/>
            <person name="Mihaltcheva S."/>
            <person name="Hayes R.D."/>
            <person name="Rokhsar D."/>
        </authorList>
    </citation>
    <scope>NUCLEOTIDE SEQUENCE [LARGE SCALE GENOMIC DNA]</scope>
    <source>
        <strain evidence="3">cv. Goldsmith</strain>
    </source>
</reference>
<sequence length="75" mass="7925">MEAKVAKAFALIIMLVMVASPAMAGFPNCNRKCRAACQACGEKHSDCNLICVGNCLSVPTIPYRCNPPPAGEVKV</sequence>
<protein>
    <submittedName>
        <fullName evidence="2">Uncharacterized protein</fullName>
    </submittedName>
</protein>
<accession>A0A2G5CIF6</accession>
<dbReference type="OrthoDB" id="10384045at2759"/>
<proteinExistence type="predicted"/>
<dbReference type="EMBL" id="KZ305070">
    <property type="protein sequence ID" value="PIA31081.1"/>
    <property type="molecule type" value="Genomic_DNA"/>
</dbReference>
<dbReference type="Proteomes" id="UP000230069">
    <property type="component" value="Unassembled WGS sequence"/>
</dbReference>
<evidence type="ECO:0000313" key="3">
    <source>
        <dbReference type="Proteomes" id="UP000230069"/>
    </source>
</evidence>
<evidence type="ECO:0000313" key="2">
    <source>
        <dbReference type="EMBL" id="PIA31081.1"/>
    </source>
</evidence>
<dbReference type="InParanoid" id="A0A2G5CIF6"/>
<name>A0A2G5CIF6_AQUCA</name>
<feature type="chain" id="PRO_5013727527" evidence="1">
    <location>
        <begin position="25"/>
        <end position="75"/>
    </location>
</feature>